<feature type="domain" description="PPM-type phosphatase" evidence="1">
    <location>
        <begin position="5"/>
        <end position="95"/>
    </location>
</feature>
<proteinExistence type="predicted"/>
<evidence type="ECO:0000259" key="1">
    <source>
        <dbReference type="Pfam" id="PF07228"/>
    </source>
</evidence>
<sequence length="98" mass="10784">MEVVKTVSLPAGILSNIDTELVCKNADNGDFIIMVTDGIIDSFKLEEGGEQNLIKFIEDIDTINPQGIADLILAEAYSKCKDKPVDDMTVLVAKVWKR</sequence>
<keyword evidence="3" id="KW-1185">Reference proteome</keyword>
<name>W4V3M6_9FIRM</name>
<organism evidence="2 3">
    <name type="scientific">Acetivibrio straminisolvens JCM 21531</name>
    <dbReference type="NCBI Taxonomy" id="1294263"/>
    <lineage>
        <taxon>Bacteria</taxon>
        <taxon>Bacillati</taxon>
        <taxon>Bacillota</taxon>
        <taxon>Clostridia</taxon>
        <taxon>Eubacteriales</taxon>
        <taxon>Oscillospiraceae</taxon>
        <taxon>Acetivibrio</taxon>
    </lineage>
</organism>
<dbReference type="STRING" id="1294263.JCM21531_699"/>
<reference evidence="2" key="1">
    <citation type="journal article" date="2014" name="Genome Announc.">
        <title>Draft Genome Sequence of Clostridium straminisolvens Strain JCM 21531T, Isolated from a Cellulose-Degrading Bacterial Community.</title>
        <authorList>
            <person name="Yuki M."/>
            <person name="Oshima K."/>
            <person name="Suda W."/>
            <person name="Sakamoto M."/>
            <person name="Kitamura K."/>
            <person name="Iida T."/>
            <person name="Hattori M."/>
            <person name="Ohkuma M."/>
        </authorList>
    </citation>
    <scope>NUCLEOTIDE SEQUENCE [LARGE SCALE GENOMIC DNA]</scope>
    <source>
        <strain evidence="2">JCM 21531</strain>
    </source>
</reference>
<dbReference type="EMBL" id="BAVR01000006">
    <property type="protein sequence ID" value="GAE87339.1"/>
    <property type="molecule type" value="Genomic_DNA"/>
</dbReference>
<gene>
    <name evidence="2" type="ORF">JCM21531_699</name>
</gene>
<dbReference type="InterPro" id="IPR036457">
    <property type="entry name" value="PPM-type-like_dom_sf"/>
</dbReference>
<protein>
    <submittedName>
        <fullName evidence="2">Stage II sporulation serine phosphatase for sigma-F activation</fullName>
    </submittedName>
</protein>
<dbReference type="Pfam" id="PF07228">
    <property type="entry name" value="SpoIIE"/>
    <property type="match status" value="1"/>
</dbReference>
<dbReference type="Proteomes" id="UP000019109">
    <property type="component" value="Unassembled WGS sequence"/>
</dbReference>
<evidence type="ECO:0000313" key="2">
    <source>
        <dbReference type="EMBL" id="GAE87339.1"/>
    </source>
</evidence>
<accession>W4V3M6</accession>
<evidence type="ECO:0000313" key="3">
    <source>
        <dbReference type="Proteomes" id="UP000019109"/>
    </source>
</evidence>
<comment type="caution">
    <text evidence="2">The sequence shown here is derived from an EMBL/GenBank/DDBJ whole genome shotgun (WGS) entry which is preliminary data.</text>
</comment>
<dbReference type="Gene3D" id="3.60.40.10">
    <property type="entry name" value="PPM-type phosphatase domain"/>
    <property type="match status" value="1"/>
</dbReference>
<dbReference type="InterPro" id="IPR001932">
    <property type="entry name" value="PPM-type_phosphatase-like_dom"/>
</dbReference>
<dbReference type="SUPFAM" id="SSF81606">
    <property type="entry name" value="PP2C-like"/>
    <property type="match status" value="1"/>
</dbReference>
<dbReference type="AlphaFoldDB" id="W4V3M6"/>